<evidence type="ECO:0000313" key="2">
    <source>
        <dbReference type="Proteomes" id="UP000075840"/>
    </source>
</evidence>
<protein>
    <submittedName>
        <fullName evidence="1">Uncharacterized protein</fullName>
    </submittedName>
</protein>
<dbReference type="VEuPathDB" id="VectorBase:AARA014991"/>
<dbReference type="EnsemblMetazoa" id="AARA014991-RA">
    <property type="protein sequence ID" value="AARA014991-PA"/>
    <property type="gene ID" value="AARA014991"/>
</dbReference>
<accession>A0A182IHR7</accession>
<name>A0A182IHR7_ANOAR</name>
<dbReference type="EMBL" id="APCN01007753">
    <property type="status" value="NOT_ANNOTATED_CDS"/>
    <property type="molecule type" value="Genomic_DNA"/>
</dbReference>
<reference evidence="1" key="1">
    <citation type="submission" date="2022-08" db="UniProtKB">
        <authorList>
            <consortium name="EnsemblMetazoa"/>
        </authorList>
    </citation>
    <scope>IDENTIFICATION</scope>
    <source>
        <strain evidence="1">Dongola</strain>
    </source>
</reference>
<dbReference type="AlphaFoldDB" id="A0A182IHR7"/>
<dbReference type="EMBL" id="APCN01007752">
    <property type="status" value="NOT_ANNOTATED_CDS"/>
    <property type="molecule type" value="Genomic_DNA"/>
</dbReference>
<sequence length="41" mass="4694">MVCQTDHVGVDQTRETRYHIATNYKAYMIASRRHSLASGLL</sequence>
<keyword evidence="2" id="KW-1185">Reference proteome</keyword>
<dbReference type="Proteomes" id="UP000075840">
    <property type="component" value="Unassembled WGS sequence"/>
</dbReference>
<organism evidence="1 2">
    <name type="scientific">Anopheles arabiensis</name>
    <name type="common">Mosquito</name>
    <dbReference type="NCBI Taxonomy" id="7173"/>
    <lineage>
        <taxon>Eukaryota</taxon>
        <taxon>Metazoa</taxon>
        <taxon>Ecdysozoa</taxon>
        <taxon>Arthropoda</taxon>
        <taxon>Hexapoda</taxon>
        <taxon>Insecta</taxon>
        <taxon>Pterygota</taxon>
        <taxon>Neoptera</taxon>
        <taxon>Endopterygota</taxon>
        <taxon>Diptera</taxon>
        <taxon>Nematocera</taxon>
        <taxon>Culicoidea</taxon>
        <taxon>Culicidae</taxon>
        <taxon>Anophelinae</taxon>
        <taxon>Anopheles</taxon>
    </lineage>
</organism>
<proteinExistence type="predicted"/>
<evidence type="ECO:0000313" key="1">
    <source>
        <dbReference type="EnsemblMetazoa" id="AARA014991-PA"/>
    </source>
</evidence>